<comment type="caution">
    <text evidence="5">The sequence shown here is derived from an EMBL/GenBank/DDBJ whole genome shotgun (WGS) entry which is preliminary data.</text>
</comment>
<comment type="similarity">
    <text evidence="1">Belongs to the universal ribosomal protein uL13 family.</text>
</comment>
<name>A0A0G1VPR9_9BACT</name>
<dbReference type="InterPro" id="IPR005823">
    <property type="entry name" value="Ribosomal_uL13_bac-type"/>
</dbReference>
<dbReference type="GO" id="GO:0003729">
    <property type="term" value="F:mRNA binding"/>
    <property type="evidence" value="ECO:0007669"/>
    <property type="project" value="TreeGrafter"/>
</dbReference>
<evidence type="ECO:0000256" key="2">
    <source>
        <dbReference type="ARBA" id="ARBA00022980"/>
    </source>
</evidence>
<dbReference type="InterPro" id="IPR005822">
    <property type="entry name" value="Ribosomal_uL13"/>
</dbReference>
<dbReference type="AlphaFoldDB" id="A0A0G1VPR9"/>
<proteinExistence type="inferred from homology"/>
<evidence type="ECO:0000256" key="4">
    <source>
        <dbReference type="ARBA" id="ARBA00035499"/>
    </source>
</evidence>
<dbReference type="Pfam" id="PF00572">
    <property type="entry name" value="Ribosomal_L13"/>
    <property type="match status" value="1"/>
</dbReference>
<evidence type="ECO:0000256" key="1">
    <source>
        <dbReference type="ARBA" id="ARBA00006227"/>
    </source>
</evidence>
<dbReference type="EMBL" id="LCQB01000011">
    <property type="protein sequence ID" value="KKW08451.1"/>
    <property type="molecule type" value="Genomic_DNA"/>
</dbReference>
<dbReference type="PANTHER" id="PTHR11545">
    <property type="entry name" value="RIBOSOMAL PROTEIN L13"/>
    <property type="match status" value="1"/>
</dbReference>
<dbReference type="InterPro" id="IPR036899">
    <property type="entry name" value="Ribosomal_uL13_sf"/>
</dbReference>
<keyword evidence="2 5" id="KW-0689">Ribosomal protein</keyword>
<accession>A0A0G1VPR9</accession>
<dbReference type="PANTHER" id="PTHR11545:SF2">
    <property type="entry name" value="LARGE RIBOSOMAL SUBUNIT PROTEIN UL13M"/>
    <property type="match status" value="1"/>
</dbReference>
<evidence type="ECO:0000313" key="5">
    <source>
        <dbReference type="EMBL" id="KKW08451.1"/>
    </source>
</evidence>
<dbReference type="GO" id="GO:0017148">
    <property type="term" value="P:negative regulation of translation"/>
    <property type="evidence" value="ECO:0007669"/>
    <property type="project" value="TreeGrafter"/>
</dbReference>
<organism evidence="5 6">
    <name type="scientific">Candidatus Kaiserbacteria bacterium GW2011_GWA2_49_56</name>
    <dbReference type="NCBI Taxonomy" id="1618670"/>
    <lineage>
        <taxon>Bacteria</taxon>
        <taxon>Candidatus Kaiseribacteriota</taxon>
    </lineage>
</organism>
<reference evidence="5 6" key="1">
    <citation type="journal article" date="2015" name="Nature">
        <title>rRNA introns, odd ribosomes, and small enigmatic genomes across a large radiation of phyla.</title>
        <authorList>
            <person name="Brown C.T."/>
            <person name="Hug L.A."/>
            <person name="Thomas B.C."/>
            <person name="Sharon I."/>
            <person name="Castelle C.J."/>
            <person name="Singh A."/>
            <person name="Wilkins M.J."/>
            <person name="Williams K.H."/>
            <person name="Banfield J.F."/>
        </authorList>
    </citation>
    <scope>NUCLEOTIDE SEQUENCE [LARGE SCALE GENOMIC DNA]</scope>
</reference>
<dbReference type="SUPFAM" id="SSF52161">
    <property type="entry name" value="Ribosomal protein L13"/>
    <property type="match status" value="1"/>
</dbReference>
<dbReference type="GO" id="GO:0006412">
    <property type="term" value="P:translation"/>
    <property type="evidence" value="ECO:0007669"/>
    <property type="project" value="InterPro"/>
</dbReference>
<dbReference type="Proteomes" id="UP000033825">
    <property type="component" value="Unassembled WGS sequence"/>
</dbReference>
<sequence length="116" mass="13183">MTQEYNIDAAGRTLGRVASEAAKALMGKTNVDYTPNKRSDVRVSISNVSKLHMRERKRMQKKYTTYSGYPGGLKKESYTSLKSRKGAGEPLRLAIKRMLPRNTMLTERMKNLVIQD</sequence>
<dbReference type="CDD" id="cd00392">
    <property type="entry name" value="Ribosomal_L13"/>
    <property type="match status" value="1"/>
</dbReference>
<dbReference type="GO" id="GO:0022625">
    <property type="term" value="C:cytosolic large ribosomal subunit"/>
    <property type="evidence" value="ECO:0007669"/>
    <property type="project" value="TreeGrafter"/>
</dbReference>
<dbReference type="GO" id="GO:0003735">
    <property type="term" value="F:structural constituent of ribosome"/>
    <property type="evidence" value="ECO:0007669"/>
    <property type="project" value="InterPro"/>
</dbReference>
<keyword evidence="3" id="KW-0687">Ribonucleoprotein</keyword>
<dbReference type="Gene3D" id="3.90.1180.10">
    <property type="entry name" value="Ribosomal protein L13"/>
    <property type="match status" value="1"/>
</dbReference>
<evidence type="ECO:0000256" key="3">
    <source>
        <dbReference type="ARBA" id="ARBA00023274"/>
    </source>
</evidence>
<gene>
    <name evidence="5" type="ORF">UY46_C0011G0006</name>
</gene>
<protein>
    <recommendedName>
        <fullName evidence="4">50S ribosomal protein L13</fullName>
    </recommendedName>
</protein>
<dbReference type="PIRSF" id="PIRSF002181">
    <property type="entry name" value="Ribosomal_L13"/>
    <property type="match status" value="1"/>
</dbReference>
<evidence type="ECO:0000313" key="6">
    <source>
        <dbReference type="Proteomes" id="UP000033825"/>
    </source>
</evidence>